<accession>A0ABR9EHK9</accession>
<protein>
    <submittedName>
        <fullName evidence="1">Uncharacterized protein</fullName>
    </submittedName>
</protein>
<gene>
    <name evidence="1" type="ORF">PAUR_b0541</name>
</gene>
<dbReference type="Proteomes" id="UP000615755">
    <property type="component" value="Unassembled WGS sequence"/>
</dbReference>
<reference evidence="1 2" key="1">
    <citation type="submission" date="2015-03" db="EMBL/GenBank/DDBJ databases">
        <title>Genome sequence of Pseudoalteromonas aurantia.</title>
        <authorList>
            <person name="Xie B.-B."/>
            <person name="Rong J.-C."/>
            <person name="Qin Q.-L."/>
            <person name="Zhang Y.-Z."/>
        </authorList>
    </citation>
    <scope>NUCLEOTIDE SEQUENCE [LARGE SCALE GENOMIC DNA]</scope>
    <source>
        <strain evidence="1 2">208</strain>
    </source>
</reference>
<name>A0ABR9EHK9_9GAMM</name>
<sequence>MIQIAHPVQSISVNKSTVIYADRTGMKNTRFATTGDARSFIKWLTAKH</sequence>
<evidence type="ECO:0000313" key="1">
    <source>
        <dbReference type="EMBL" id="MBE0370491.1"/>
    </source>
</evidence>
<comment type="caution">
    <text evidence="1">The sequence shown here is derived from an EMBL/GenBank/DDBJ whole genome shotgun (WGS) entry which is preliminary data.</text>
</comment>
<keyword evidence="2" id="KW-1185">Reference proteome</keyword>
<organism evidence="1 2">
    <name type="scientific">Pseudoalteromonas aurantia 208</name>
    <dbReference type="NCBI Taxonomy" id="1314867"/>
    <lineage>
        <taxon>Bacteria</taxon>
        <taxon>Pseudomonadati</taxon>
        <taxon>Pseudomonadota</taxon>
        <taxon>Gammaproteobacteria</taxon>
        <taxon>Alteromonadales</taxon>
        <taxon>Pseudoalteromonadaceae</taxon>
        <taxon>Pseudoalteromonas</taxon>
    </lineage>
</organism>
<proteinExistence type="predicted"/>
<evidence type="ECO:0000313" key="2">
    <source>
        <dbReference type="Proteomes" id="UP000615755"/>
    </source>
</evidence>
<dbReference type="EMBL" id="AQGV01000015">
    <property type="protein sequence ID" value="MBE0370491.1"/>
    <property type="molecule type" value="Genomic_DNA"/>
</dbReference>